<evidence type="ECO:0000313" key="6">
    <source>
        <dbReference type="Proteomes" id="UP001501746"/>
    </source>
</evidence>
<dbReference type="InterPro" id="IPR046022">
    <property type="entry name" value="DUF5979"/>
</dbReference>
<organism evidence="5 6">
    <name type="scientific">Agromyces salentinus</name>
    <dbReference type="NCBI Taxonomy" id="269421"/>
    <lineage>
        <taxon>Bacteria</taxon>
        <taxon>Bacillati</taxon>
        <taxon>Actinomycetota</taxon>
        <taxon>Actinomycetes</taxon>
        <taxon>Micrococcales</taxon>
        <taxon>Microbacteriaceae</taxon>
        <taxon>Agromyces</taxon>
    </lineage>
</organism>
<feature type="chain" id="PRO_5047002131" description="DUF5979 domain-containing protein" evidence="3">
    <location>
        <begin position="31"/>
        <end position="3674"/>
    </location>
</feature>
<feature type="domain" description="DUF5979" evidence="4">
    <location>
        <begin position="3416"/>
        <end position="3528"/>
    </location>
</feature>
<feature type="signal peptide" evidence="3">
    <location>
        <begin position="1"/>
        <end position="30"/>
    </location>
</feature>
<feature type="domain" description="DUF5979" evidence="4">
    <location>
        <begin position="2971"/>
        <end position="3074"/>
    </location>
</feature>
<feature type="region of interest" description="Disordered" evidence="1">
    <location>
        <begin position="706"/>
        <end position="736"/>
    </location>
</feature>
<feature type="region of interest" description="Disordered" evidence="1">
    <location>
        <begin position="392"/>
        <end position="414"/>
    </location>
</feature>
<feature type="domain" description="DUF5979" evidence="4">
    <location>
        <begin position="3199"/>
        <end position="3302"/>
    </location>
</feature>
<feature type="domain" description="DUF5979" evidence="4">
    <location>
        <begin position="3079"/>
        <end position="3195"/>
    </location>
</feature>
<feature type="compositionally biased region" description="Polar residues" evidence="1">
    <location>
        <begin position="403"/>
        <end position="414"/>
    </location>
</feature>
<dbReference type="Pfam" id="PF19407">
    <property type="entry name" value="DUF5979"/>
    <property type="match status" value="16"/>
</dbReference>
<keyword evidence="6" id="KW-1185">Reference proteome</keyword>
<dbReference type="NCBIfam" id="TIGR04226">
    <property type="entry name" value="RrgB_K2N_iso_D2"/>
    <property type="match status" value="1"/>
</dbReference>
<feature type="domain" description="DUF5979" evidence="4">
    <location>
        <begin position="2745"/>
        <end position="2848"/>
    </location>
</feature>
<dbReference type="Proteomes" id="UP001501746">
    <property type="component" value="Unassembled WGS sequence"/>
</dbReference>
<dbReference type="InterPro" id="IPR026466">
    <property type="entry name" value="Fim_isopep_form_D2_dom"/>
</dbReference>
<gene>
    <name evidence="5" type="ORF">GCM10009750_10200</name>
</gene>
<protein>
    <recommendedName>
        <fullName evidence="4">DUF5979 domain-containing protein</fullName>
    </recommendedName>
</protein>
<feature type="domain" description="DUF5979" evidence="4">
    <location>
        <begin position="2296"/>
        <end position="2408"/>
    </location>
</feature>
<dbReference type="RefSeq" id="WP_157427060.1">
    <property type="nucleotide sequence ID" value="NZ_BAAANK010000002.1"/>
</dbReference>
<accession>A0ABN2MII9</accession>
<keyword evidence="2" id="KW-1133">Transmembrane helix</keyword>
<feature type="domain" description="DUF5979" evidence="4">
    <location>
        <begin position="3533"/>
        <end position="3633"/>
    </location>
</feature>
<keyword evidence="3" id="KW-0732">Signal</keyword>
<evidence type="ECO:0000256" key="2">
    <source>
        <dbReference type="SAM" id="Phobius"/>
    </source>
</evidence>
<keyword evidence="2" id="KW-0472">Membrane</keyword>
<feature type="domain" description="DUF5979" evidence="4">
    <location>
        <begin position="2854"/>
        <end position="2967"/>
    </location>
</feature>
<sequence>MSVVRRVLAGIGAIILTGALVTPGALSASAAPDDAEFTTFTKVVTPPDTSPYAAGEQFSYTITLTCNSPIVDICVGAQVTDALPAPLVFDPSVPNPVVVSAGSDATVTTGDTDFTVDFTETGTAGTGLATGQQVSITVFVQVPADASADYDGEIVNTATASAENALPKDATVPVELDIPSLLDSTVVKTVDDHVADGQSVPSLPGQPVDYTIGGGNASNQSVDAVVVQDPAEGVASPFDGYLDFTGITSITPPPGADQVQIEYRDADGNWVVAYPTGPIPTDFTDIPGVDPASDVKGLRFTFTSSTGDPIPPGENGTIGISAETNDTVLDIPLGESVDVPNTASSNVVVDDVTTDPNTADGDVVISNTGPAVDIEKSFADPVLLAGDSTTATIESANGPRPVTSMTIDEPTTSSPNLADQGLTFDGFGDITWPQNATGASITYTYADGTTETLDTTTPDTLPDPTGDVVGFSVTFTGPILPNASAQIPFDVTAQSVDGQADIVSTNDTTSTVTDSTGQTGTDEDAADITRQPARVSTVIDKDIVRDEVWDVPGSTTDVTFLASVNDQGENASTVGADQLVISDPADPQPGDPPSTFWNVFDLRQISAGVPADANLTVEYWDGEEWVTLPGAELIEGPATFNTNVPADLQDDIQGIRFVYTPKPGETLPPGFQVAPRISVATRDQLRDGSGSVHDAAVAADPLVAENTASSTVMNPDDTSPEDNTATDGDQVDVNPLDPDEGVDLLEKQWLDENVNAFSGDQRSARISWATEGLPFDSVAITDDPSAGEDFSNIAASAFDAWNLAVIEPIDGALDPEMQYDRIATVELFDDTADAWVDITAAACGAVDTTGTDCDGGFPGYELSDAEQESTLGVRLTYVEGSNRGGGGPAAGSGVAASYDFERNLDLTFQLRDEKRSGGPVVGTLHDDTYNSGLAGVVTNTARAEGEGPQPVTHDDSDDITILDTVINTSVSKAFDQDSLPVPPDTADQADYPLVSSTMTAVNQTEANIGELRLDDPAPTPATTTTYDYLNLYGIDLISVPEAATVSTVTLTREGGGTEDFTIEEALALSPTDLADVIGFSVVHTDPDGVSIQSEETTSVVLTFQLREFLRGQPGVRPTTADTVTNVASSTATRPGGDPEIDEAYATDDDSLTFADATYGVNAGKSIDPPSRYEDESPDGYTVTIGGQPTGNVRTTVLTLTDDTPTFWNAFEFASFPATTLPAGIGQLRVSALVGVEYSAAGAGAPLVQTCAGDTDLTDCWVVGDWQDAVSNVVTPVLPDGVAAGDVRGLRFDIRKDADETNWESPRNPIVSVRFLADRLENLHYGPDGVIDSYPVPSTLPGLATAPGETVQGTTTDDVDVHGTGSWETPDGVTWEADAIASDTTILQHRVNAISVVKSPGNGSGGSLAQQFPPASTIPYSMTITNTGAWAMTGLELTDQVATDASGSLLVADPDADEVFEFTLTDSSGASLPTDGFTGELDEATGLVTITVPDGFVFNPGDVLVIDANLIFRPGLAPGTPVGNTISATSDRDFETCAHSSNNVPTPDTEDVADCAADTTVTPAAAAPISIVKAVKGNAAGVPGVDPADPNYDDLGVLNTAANPSAAACAAPNAGGGYYVNQCVPITRPGGVETWRISFTNRGNVPADRIAGIDVLPAVGDTGVVVGSQRGSEWAPIFIGNLSVPAAGTAEAYYMASVPNQACNATDIQYSTLGVPVPDSDPCFADVSTRQWIAYDDSTPAAELATARALKLVFSYPAGTGLPPGITGSVTYETQTPAVVPDAYDDGLPVAWNTVAAGSRATFQGTPIYQGPVEPVRAGVAVPTGQVQLQKEQVAPDTWTFPLPDSYEFDVQCESLEQPVDLVDTDGADVSPLDVPADGSLVEVGTGTNLPLFSDCTVQELFAQGSTVTYDPEGTADRSGEVVATRDLTGRTDIHHPFPPDPVEDVTLQVTNTYEIGGFSVTKEVERSTAVDQDGNEIAYNPEFTFVASCIWLGQEIIPEDEREFTIGEGETVDFGPLPVGADCSVEETDVAGATTSQVVVTEDGVDRDPVDVTTPVEFVLLPDEADGTHLTALTATNAYTVGGLEITKDVTGAGADAWAPDDFTLQLVCTWDQATTNPVYDDTFTISDGETWSVDNLPTGADCTVTEPEDGDATEVTFSPNPVTIGDTDAGEEPIAVAVTNDFRVGGFQVEKTVAGSGVGFSDDVAFTYAYTCTYAGETVGEGELSITGDGTAGPLDSDAVTGLPVGAECVVTETDDGGADATPEPVTVTIPDEADGVAQVGVAEFENRFTAGTIAVTKVVEGDASEIPGIPGATYTVHVTCAVTEDGDPLFDGDVEVIGGETVTVTDPGTGEPLLLPLGTHCWGEETDDAGATSSSVDLDSFENAAVVVASDEDEPQPLEITATNTFAAADLVVAKAIDGNPDHAAGVTFTILVTCTLDRGDGNPPVVIYDQEPVTIEGGQSQTLDGIPVGSDCYAEEPDGQGAYDITISNTADNPIPVTGDVEDPDTITVTNDFPDASFTVVKDVDNGGAENQDGEPIDYDTVYSFTATCEFQGTGVLDESFALGDGGEQTFNGLPAGAECTVTETDQGGAATSIVLTQDGAETDLGEASEASFTLLPDAEGTTVTSVAVTNAYTVGSIAITKAVTGEGAEAWAPDEFDVQLVCTLEAADPDTVYDDIVTIGAGETVTVGDLPTGADCTVTEPDTAGATEVTIDPESVTVGVVGDEGDPVAVTVTNDFRVGGFQIQKNITGPGTEFTDGVDFVYGYTCTYLGAVVGEGELTITGDGTAGPLLSEEVTGLPVGSSCAVTETDDGGADATPDPVTVVIPDVDEQGAPQVVDVDFVNPFSAGTIAVSKVVEGAASEIPEIAGATYTVQVTCSFTAEGDPVFEGDVEVVGGETTTVLDAATGEPLLLPLGTHCWGVETDAAGATSSSVDFDSFENAVIVVASEEEAPQALVLTATNTFEYGELVVAKALDGNPDHAEGVTFEILVTCTFDRGDGNEPIVIYDQEPVTIEGGQSETLTDIPVGSECYAEEPDGQGAYEITISNTADNPIPVTGDVEEPVAITVTNEFPDASFIVAKDVDNGGAENAGGDPIAYDTVFSFTATCEFEGETVLDEAFDLADGEEQTYDTLPAGSECTVTETDQGGASTSIVIEQGGTETDLGEASEAVFTLLPDIEGVIVTTVAVTNTFTVGTVEITKAVTGTGADAWGGTFGDFEVELVCTLEGADPDVVYSDTRTLTKDAPGDVWLVENLPTGADCTVAELDDGEATESTVTPSEFVIGDDTTEDPVAVTVENEFRTGGLNVLKAVTGPGVPEFSNGPFLFQVECTYDGQSVVDQELVVVGDGTEGPFTSETIGGIPVGSVCVVTETFDADADTTPPPVTVTIEDQATEGVETVVTAVFLNVFSLGTIDLTKEVDGSAADESYVQDATFTVQVTCQLDVFGTIVTVFSGPVEVGADETVPVLREDGDPLKLPYQTHCFGEETDAAGATESTIDFDSYDNAAVVDVEDEPQTLELTATNTFEEGTVDLEKTVSGAVDQAAGKTFMLAVTCTFDRGEGNDPYVAFDAESVPIAAGETVTLTDLPIGTECWAEETDAGGAIGVTVSATEDTPVVVGLDETATITVDNEFAAAPPVTGVDGAAVWAWIGYGALLIAFGAGMVLLARRRRQA</sequence>
<evidence type="ECO:0000256" key="3">
    <source>
        <dbReference type="SAM" id="SignalP"/>
    </source>
</evidence>
<feature type="compositionally biased region" description="Polar residues" evidence="1">
    <location>
        <begin position="706"/>
        <end position="727"/>
    </location>
</feature>
<dbReference type="EMBL" id="BAAANK010000002">
    <property type="protein sequence ID" value="GAA1828570.1"/>
    <property type="molecule type" value="Genomic_DNA"/>
</dbReference>
<feature type="domain" description="DUF5979" evidence="4">
    <location>
        <begin position="1827"/>
        <end position="1954"/>
    </location>
</feature>
<dbReference type="Gene3D" id="2.60.40.740">
    <property type="match status" value="1"/>
</dbReference>
<feature type="domain" description="DUF5979" evidence="4">
    <location>
        <begin position="3308"/>
        <end position="3403"/>
    </location>
</feature>
<feature type="region of interest" description="Disordered" evidence="1">
    <location>
        <begin position="1345"/>
        <end position="1369"/>
    </location>
</feature>
<evidence type="ECO:0000259" key="4">
    <source>
        <dbReference type="Pfam" id="PF19407"/>
    </source>
</evidence>
<feature type="domain" description="DUF5979" evidence="4">
    <location>
        <begin position="2084"/>
        <end position="2183"/>
    </location>
</feature>
<feature type="domain" description="DUF5979" evidence="4">
    <location>
        <begin position="2413"/>
        <end position="2516"/>
    </location>
</feature>
<feature type="transmembrane region" description="Helical" evidence="2">
    <location>
        <begin position="3647"/>
        <end position="3668"/>
    </location>
</feature>
<proteinExistence type="predicted"/>
<reference evidence="5 6" key="1">
    <citation type="journal article" date="2019" name="Int. J. Syst. Evol. Microbiol.">
        <title>The Global Catalogue of Microorganisms (GCM) 10K type strain sequencing project: providing services to taxonomists for standard genome sequencing and annotation.</title>
        <authorList>
            <consortium name="The Broad Institute Genomics Platform"/>
            <consortium name="The Broad Institute Genome Sequencing Center for Infectious Disease"/>
            <person name="Wu L."/>
            <person name="Ma J."/>
        </authorList>
    </citation>
    <scope>NUCLEOTIDE SEQUENCE [LARGE SCALE GENOMIC DNA]</scope>
    <source>
        <strain evidence="5 6">JCM 14323</strain>
    </source>
</reference>
<evidence type="ECO:0000313" key="5">
    <source>
        <dbReference type="EMBL" id="GAA1828570.1"/>
    </source>
</evidence>
<evidence type="ECO:0000256" key="1">
    <source>
        <dbReference type="SAM" id="MobiDB-lite"/>
    </source>
</evidence>
<keyword evidence="2" id="KW-0812">Transmembrane</keyword>
<comment type="caution">
    <text evidence="5">The sequence shown here is derived from an EMBL/GenBank/DDBJ whole genome shotgun (WGS) entry which is preliminary data.</text>
</comment>
<feature type="domain" description="DUF5979" evidence="4">
    <location>
        <begin position="2642"/>
        <end position="2740"/>
    </location>
</feature>
<name>A0ABN2MII9_9MICO</name>
<dbReference type="Gene3D" id="2.60.40.1140">
    <property type="entry name" value="Collagen-binding surface protein Cna, B-type domain"/>
    <property type="match status" value="4"/>
</dbReference>
<feature type="domain" description="DUF5979" evidence="4">
    <location>
        <begin position="2188"/>
        <end position="2281"/>
    </location>
</feature>
<feature type="domain" description="DUF5979" evidence="4">
    <location>
        <begin position="2521"/>
        <end position="2637"/>
    </location>
</feature>
<feature type="domain" description="DUF5979" evidence="4">
    <location>
        <begin position="1958"/>
        <end position="2080"/>
    </location>
</feature>